<feature type="non-terminal residue" evidence="13">
    <location>
        <position position="159"/>
    </location>
</feature>
<comment type="subcellular location">
    <subcellularLocation>
        <location evidence="1">Membrane</location>
        <topology evidence="1">Multi-pass membrane protein</topology>
    </subcellularLocation>
</comment>
<evidence type="ECO:0000256" key="6">
    <source>
        <dbReference type="ARBA" id="ARBA00023053"/>
    </source>
</evidence>
<dbReference type="AlphaFoldDB" id="E4YZD1"/>
<dbReference type="Gene3D" id="1.10.287.770">
    <property type="entry name" value="YojJ-like"/>
    <property type="match status" value="1"/>
</dbReference>
<evidence type="ECO:0000256" key="2">
    <source>
        <dbReference type="ARBA" id="ARBA00022448"/>
    </source>
</evidence>
<dbReference type="GO" id="GO:0005272">
    <property type="term" value="F:sodium channel activity"/>
    <property type="evidence" value="ECO:0007669"/>
    <property type="project" value="UniProtKB-KW"/>
</dbReference>
<keyword evidence="2 11" id="KW-0813">Transport</keyword>
<keyword evidence="7 11" id="KW-0406">Ion transport</keyword>
<evidence type="ECO:0000256" key="10">
    <source>
        <dbReference type="ARBA" id="ARBA00023303"/>
    </source>
</evidence>
<evidence type="ECO:0000256" key="8">
    <source>
        <dbReference type="ARBA" id="ARBA00023136"/>
    </source>
</evidence>
<comment type="similarity">
    <text evidence="11">Belongs to the amiloride-sensitive sodium channel (TC 1.A.6) family.</text>
</comment>
<dbReference type="EMBL" id="FN656125">
    <property type="protein sequence ID" value="CBY40809.1"/>
    <property type="molecule type" value="Genomic_DNA"/>
</dbReference>
<gene>
    <name evidence="13" type="ORF">GSOID_T00022845001</name>
</gene>
<evidence type="ECO:0000256" key="5">
    <source>
        <dbReference type="ARBA" id="ARBA00022989"/>
    </source>
</evidence>
<evidence type="ECO:0000256" key="3">
    <source>
        <dbReference type="ARBA" id="ARBA00022461"/>
    </source>
</evidence>
<keyword evidence="3 11" id="KW-0894">Sodium channel</keyword>
<keyword evidence="9 11" id="KW-0739">Sodium transport</keyword>
<evidence type="ECO:0000256" key="11">
    <source>
        <dbReference type="RuleBase" id="RU000679"/>
    </source>
</evidence>
<dbReference type="InterPro" id="IPR001873">
    <property type="entry name" value="ENaC"/>
</dbReference>
<organism evidence="13">
    <name type="scientific">Oikopleura dioica</name>
    <name type="common">Tunicate</name>
    <dbReference type="NCBI Taxonomy" id="34765"/>
    <lineage>
        <taxon>Eukaryota</taxon>
        <taxon>Metazoa</taxon>
        <taxon>Chordata</taxon>
        <taxon>Tunicata</taxon>
        <taxon>Appendicularia</taxon>
        <taxon>Copelata</taxon>
        <taxon>Oikopleuridae</taxon>
        <taxon>Oikopleura</taxon>
    </lineage>
</organism>
<keyword evidence="10 11" id="KW-0407">Ion channel</keyword>
<evidence type="ECO:0000256" key="7">
    <source>
        <dbReference type="ARBA" id="ARBA00023065"/>
    </source>
</evidence>
<evidence type="ECO:0000256" key="9">
    <source>
        <dbReference type="ARBA" id="ARBA00023201"/>
    </source>
</evidence>
<keyword evidence="4 11" id="KW-0812">Transmembrane</keyword>
<keyword evidence="6" id="KW-0915">Sodium</keyword>
<keyword evidence="5 12" id="KW-1133">Transmembrane helix</keyword>
<dbReference type="Pfam" id="PF00858">
    <property type="entry name" value="ASC"/>
    <property type="match status" value="1"/>
</dbReference>
<sequence length="159" mass="17605">MFDYGQCGCMSACEERQPKGQIVQYGNYKDAAKIVRSSRINVENMSAAVVYLAEVRGTVHEEVPDYGSEQFLSDVGGAAGLVLGMSLTSVIGLLGSGLHANLHLYKAMFRPKIRSDSRGYYPTVAVIATRSPWTNTISKKSHRQNVLLFKFSLELMIFF</sequence>
<evidence type="ECO:0000313" key="13">
    <source>
        <dbReference type="EMBL" id="CBY40809.1"/>
    </source>
</evidence>
<evidence type="ECO:0000256" key="4">
    <source>
        <dbReference type="ARBA" id="ARBA00022692"/>
    </source>
</evidence>
<protein>
    <submittedName>
        <fullName evidence="13">Uncharacterized protein</fullName>
    </submittedName>
</protein>
<evidence type="ECO:0000256" key="1">
    <source>
        <dbReference type="ARBA" id="ARBA00004141"/>
    </source>
</evidence>
<evidence type="ECO:0000256" key="12">
    <source>
        <dbReference type="SAM" id="Phobius"/>
    </source>
</evidence>
<proteinExistence type="inferred from homology"/>
<feature type="transmembrane region" description="Helical" evidence="12">
    <location>
        <begin position="78"/>
        <end position="102"/>
    </location>
</feature>
<name>E4YZD1_OIKDI</name>
<dbReference type="GO" id="GO:0016020">
    <property type="term" value="C:membrane"/>
    <property type="evidence" value="ECO:0007669"/>
    <property type="project" value="UniProtKB-SubCell"/>
</dbReference>
<dbReference type="Proteomes" id="UP000011014">
    <property type="component" value="Unassembled WGS sequence"/>
</dbReference>
<keyword evidence="8 12" id="KW-0472">Membrane</keyword>
<accession>E4YZD1</accession>
<reference evidence="13" key="1">
    <citation type="journal article" date="2010" name="Science">
        <title>Plasticity of animal genome architecture unmasked by rapid evolution of a pelagic tunicate.</title>
        <authorList>
            <person name="Denoeud F."/>
            <person name="Henriet S."/>
            <person name="Mungpakdee S."/>
            <person name="Aury J.M."/>
            <person name="Da Silva C."/>
            <person name="Brinkmann H."/>
            <person name="Mikhaleva J."/>
            <person name="Olsen L.C."/>
            <person name="Jubin C."/>
            <person name="Canestro C."/>
            <person name="Bouquet J.M."/>
            <person name="Danks G."/>
            <person name="Poulain J."/>
            <person name="Campsteijn C."/>
            <person name="Adamski M."/>
            <person name="Cross I."/>
            <person name="Yadetie F."/>
            <person name="Muffato M."/>
            <person name="Louis A."/>
            <person name="Butcher S."/>
            <person name="Tsagkogeorga G."/>
            <person name="Konrad A."/>
            <person name="Singh S."/>
            <person name="Jensen M.F."/>
            <person name="Cong E.H."/>
            <person name="Eikeseth-Otteraa H."/>
            <person name="Noel B."/>
            <person name="Anthouard V."/>
            <person name="Porcel B.M."/>
            <person name="Kachouri-Lafond R."/>
            <person name="Nishino A."/>
            <person name="Ugolini M."/>
            <person name="Chourrout P."/>
            <person name="Nishida H."/>
            <person name="Aasland R."/>
            <person name="Huzurbazar S."/>
            <person name="Westhof E."/>
            <person name="Delsuc F."/>
            <person name="Lehrach H."/>
            <person name="Reinhardt R."/>
            <person name="Weissenbach J."/>
            <person name="Roy S.W."/>
            <person name="Artiguenave F."/>
            <person name="Postlethwait J.H."/>
            <person name="Manak J.R."/>
            <person name="Thompson E.M."/>
            <person name="Jaillon O."/>
            <person name="Du Pasquier L."/>
            <person name="Boudinot P."/>
            <person name="Liberles D.A."/>
            <person name="Volff J.N."/>
            <person name="Philippe H."/>
            <person name="Lenhard B."/>
            <person name="Roest Crollius H."/>
            <person name="Wincker P."/>
            <person name="Chourrout D."/>
        </authorList>
    </citation>
    <scope>NUCLEOTIDE SEQUENCE [LARGE SCALE GENOMIC DNA]</scope>
</reference>